<name>A0A8J2IR50_FUSEQ</name>
<accession>A0A8J2IR50</accession>
<evidence type="ECO:0000313" key="1">
    <source>
        <dbReference type="EMBL" id="CAG7563231.1"/>
    </source>
</evidence>
<protein>
    <submittedName>
        <fullName evidence="1">Uncharacterized protein</fullName>
    </submittedName>
</protein>
<comment type="caution">
    <text evidence="1">The sequence shown here is derived from an EMBL/GenBank/DDBJ whole genome shotgun (WGS) entry which is preliminary data.</text>
</comment>
<dbReference type="Proteomes" id="UP000693738">
    <property type="component" value="Unassembled WGS sequence"/>
</dbReference>
<reference evidence="1" key="1">
    <citation type="submission" date="2021-05" db="EMBL/GenBank/DDBJ databases">
        <authorList>
            <person name="Khan N."/>
        </authorList>
    </citation>
    <scope>NUCLEOTIDE SEQUENCE</scope>
</reference>
<dbReference type="AlphaFoldDB" id="A0A8J2IR50"/>
<dbReference type="EMBL" id="CAJSTJ010000154">
    <property type="protein sequence ID" value="CAG7563231.1"/>
    <property type="molecule type" value="Genomic_DNA"/>
</dbReference>
<gene>
    <name evidence="1" type="ORF">FEQUK3_LOCUS8927</name>
</gene>
<sequence>MHLSTKASPARAERRVGPWSALPMVFGWVASFDGLAVPYETHCVVLNQHAYSKSLDVKGLALRSKQVFKSFRHLAYQHAFQVTGTSPIFLSDWTEPFFLARRTARQTDCGDP</sequence>
<evidence type="ECO:0000313" key="2">
    <source>
        <dbReference type="Proteomes" id="UP000693738"/>
    </source>
</evidence>
<organism evidence="1 2">
    <name type="scientific">Fusarium equiseti</name>
    <name type="common">Fusarium scirpi</name>
    <dbReference type="NCBI Taxonomy" id="61235"/>
    <lineage>
        <taxon>Eukaryota</taxon>
        <taxon>Fungi</taxon>
        <taxon>Dikarya</taxon>
        <taxon>Ascomycota</taxon>
        <taxon>Pezizomycotina</taxon>
        <taxon>Sordariomycetes</taxon>
        <taxon>Hypocreomycetidae</taxon>
        <taxon>Hypocreales</taxon>
        <taxon>Nectriaceae</taxon>
        <taxon>Fusarium</taxon>
        <taxon>Fusarium incarnatum-equiseti species complex</taxon>
    </lineage>
</organism>
<proteinExistence type="predicted"/>